<reference evidence="1" key="3">
    <citation type="submission" date="2015-04" db="UniProtKB">
        <authorList>
            <consortium name="EnsemblPlants"/>
        </authorList>
    </citation>
    <scope>IDENTIFICATION</scope>
</reference>
<organism evidence="1 2">
    <name type="scientific">Leersia perrieri</name>
    <dbReference type="NCBI Taxonomy" id="77586"/>
    <lineage>
        <taxon>Eukaryota</taxon>
        <taxon>Viridiplantae</taxon>
        <taxon>Streptophyta</taxon>
        <taxon>Embryophyta</taxon>
        <taxon>Tracheophyta</taxon>
        <taxon>Spermatophyta</taxon>
        <taxon>Magnoliopsida</taxon>
        <taxon>Liliopsida</taxon>
        <taxon>Poales</taxon>
        <taxon>Poaceae</taxon>
        <taxon>BOP clade</taxon>
        <taxon>Oryzoideae</taxon>
        <taxon>Oryzeae</taxon>
        <taxon>Oryzinae</taxon>
        <taxon>Leersia</taxon>
    </lineage>
</organism>
<reference evidence="2" key="2">
    <citation type="submission" date="2013-12" db="EMBL/GenBank/DDBJ databases">
        <authorList>
            <person name="Yu Y."/>
            <person name="Lee S."/>
            <person name="de Baynast K."/>
            <person name="Wissotski M."/>
            <person name="Liu L."/>
            <person name="Talag J."/>
            <person name="Goicoechea J."/>
            <person name="Angelova A."/>
            <person name="Jetty R."/>
            <person name="Kudrna D."/>
            <person name="Golser W."/>
            <person name="Rivera L."/>
            <person name="Zhang J."/>
            <person name="Wing R."/>
        </authorList>
    </citation>
    <scope>NUCLEOTIDE SEQUENCE</scope>
</reference>
<accession>A0A0D9WYR9</accession>
<dbReference type="EnsemblPlants" id="LPERR07G11860.1">
    <property type="protein sequence ID" value="LPERR07G11860.1"/>
    <property type="gene ID" value="LPERR07G11860"/>
</dbReference>
<dbReference type="Gramene" id="LPERR07G11860.1">
    <property type="protein sequence ID" value="LPERR07G11860.1"/>
    <property type="gene ID" value="LPERR07G11860"/>
</dbReference>
<keyword evidence="2" id="KW-1185">Reference proteome</keyword>
<protein>
    <submittedName>
        <fullName evidence="1">Uncharacterized protein</fullName>
    </submittedName>
</protein>
<name>A0A0D9WYR9_9ORYZ</name>
<reference evidence="1 2" key="1">
    <citation type="submission" date="2012-08" db="EMBL/GenBank/DDBJ databases">
        <title>Oryza genome evolution.</title>
        <authorList>
            <person name="Wing R.A."/>
        </authorList>
    </citation>
    <scope>NUCLEOTIDE SEQUENCE</scope>
</reference>
<dbReference type="HOGENOM" id="CLU_2870869_0_0_1"/>
<proteinExistence type="predicted"/>
<dbReference type="AlphaFoldDB" id="A0A0D9WYR9"/>
<sequence length="64" mass="7321">MAKDGTAPHHFFSSLSPTTISSPPHFLHPFSLLSVEASTSNMRRRERRRPTCQPVDHTLILMEY</sequence>
<evidence type="ECO:0000313" key="1">
    <source>
        <dbReference type="EnsemblPlants" id="LPERR07G11860.1"/>
    </source>
</evidence>
<dbReference type="Proteomes" id="UP000032180">
    <property type="component" value="Chromosome 7"/>
</dbReference>
<evidence type="ECO:0000313" key="2">
    <source>
        <dbReference type="Proteomes" id="UP000032180"/>
    </source>
</evidence>